<evidence type="ECO:0000256" key="1">
    <source>
        <dbReference type="SAM" id="SignalP"/>
    </source>
</evidence>
<sequence length="212" mass="22778">MSALHRIRALLASSIALLMLIMAALACTANDTLFIRLTDTPPPTITPTPLSITTKFRVGDSGVIVGLSEFAAVSLPALPGPLVPGIGGATCFPNTRVTVLDVSRNVNDPNDETIYYLVQCSGRGWIAEYQFSRFNRGDRAVVKTVDGSDVKLYRQADVTSAQLDQPCPNGTEVSVTGVTANPFNPRDRNIYLQVRCGTLSGWLLEEQLAPLG</sequence>
<name>A0A2M8P0W2_9CHLR</name>
<organism evidence="2 3">
    <name type="scientific">Candidatus Thermofonsia Clade 1 bacterium</name>
    <dbReference type="NCBI Taxonomy" id="2364210"/>
    <lineage>
        <taxon>Bacteria</taxon>
        <taxon>Bacillati</taxon>
        <taxon>Chloroflexota</taxon>
        <taxon>Candidatus Thermofontia</taxon>
        <taxon>Candidatus Thermofonsia Clade 1</taxon>
    </lineage>
</organism>
<dbReference type="AlphaFoldDB" id="A0A2M8P0W2"/>
<accession>A0A2M8P0W2</accession>
<evidence type="ECO:0008006" key="4">
    <source>
        <dbReference type="Google" id="ProtNLM"/>
    </source>
</evidence>
<protein>
    <recommendedName>
        <fullName evidence="4">SH3b domain-containing protein</fullName>
    </recommendedName>
</protein>
<dbReference type="EMBL" id="PGTK01000004">
    <property type="protein sequence ID" value="PJF31182.1"/>
    <property type="molecule type" value="Genomic_DNA"/>
</dbReference>
<dbReference type="Proteomes" id="UP000228921">
    <property type="component" value="Unassembled WGS sequence"/>
</dbReference>
<feature type="signal peptide" evidence="1">
    <location>
        <begin position="1"/>
        <end position="26"/>
    </location>
</feature>
<gene>
    <name evidence="2" type="ORF">CUN51_04760</name>
</gene>
<evidence type="ECO:0000313" key="3">
    <source>
        <dbReference type="Proteomes" id="UP000228921"/>
    </source>
</evidence>
<evidence type="ECO:0000313" key="2">
    <source>
        <dbReference type="EMBL" id="PJF31182.1"/>
    </source>
</evidence>
<dbReference type="PROSITE" id="PS51257">
    <property type="entry name" value="PROKAR_LIPOPROTEIN"/>
    <property type="match status" value="1"/>
</dbReference>
<proteinExistence type="predicted"/>
<reference evidence="2 3" key="1">
    <citation type="submission" date="2017-11" db="EMBL/GenBank/DDBJ databases">
        <title>Evolution of Phototrophy in the Chloroflexi Phylum Driven by Horizontal Gene Transfer.</title>
        <authorList>
            <person name="Ward L.M."/>
            <person name="Hemp J."/>
            <person name="Shih P.M."/>
            <person name="Mcglynn S.E."/>
            <person name="Fischer W."/>
        </authorList>
    </citation>
    <scope>NUCLEOTIDE SEQUENCE [LARGE SCALE GENOMIC DNA]</scope>
    <source>
        <strain evidence="2">CP2_2F</strain>
    </source>
</reference>
<keyword evidence="1" id="KW-0732">Signal</keyword>
<comment type="caution">
    <text evidence="2">The sequence shown here is derived from an EMBL/GenBank/DDBJ whole genome shotgun (WGS) entry which is preliminary data.</text>
</comment>
<feature type="chain" id="PRO_5014799203" description="SH3b domain-containing protein" evidence="1">
    <location>
        <begin position="27"/>
        <end position="212"/>
    </location>
</feature>